<proteinExistence type="predicted"/>
<evidence type="ECO:0000256" key="1">
    <source>
        <dbReference type="SAM" id="MobiDB-lite"/>
    </source>
</evidence>
<gene>
    <name evidence="2" type="ORF">ACAOBT_LOCUS29166</name>
</gene>
<feature type="region of interest" description="Disordered" evidence="1">
    <location>
        <begin position="26"/>
        <end position="47"/>
    </location>
</feature>
<sequence>VPTSEKEWKKLFKDFQHGEFSGTGRVDTLRPSHRLTGPWMHGQTGTRPDQCKIPSLAPMAHFLIGTEAESATKFLIDVNNILKSQAHLHDTLNSLQTFTVADRGPHRILVLTE</sequence>
<reference evidence="2" key="1">
    <citation type="submission" date="2022-03" db="EMBL/GenBank/DDBJ databases">
        <authorList>
            <person name="Sayadi A."/>
        </authorList>
    </citation>
    <scope>NUCLEOTIDE SEQUENCE</scope>
</reference>
<name>A0A9P0Q106_ACAOB</name>
<evidence type="ECO:0000313" key="3">
    <source>
        <dbReference type="Proteomes" id="UP001152888"/>
    </source>
</evidence>
<organism evidence="2 3">
    <name type="scientific">Acanthoscelides obtectus</name>
    <name type="common">Bean weevil</name>
    <name type="synonym">Bruchus obtectus</name>
    <dbReference type="NCBI Taxonomy" id="200917"/>
    <lineage>
        <taxon>Eukaryota</taxon>
        <taxon>Metazoa</taxon>
        <taxon>Ecdysozoa</taxon>
        <taxon>Arthropoda</taxon>
        <taxon>Hexapoda</taxon>
        <taxon>Insecta</taxon>
        <taxon>Pterygota</taxon>
        <taxon>Neoptera</taxon>
        <taxon>Endopterygota</taxon>
        <taxon>Coleoptera</taxon>
        <taxon>Polyphaga</taxon>
        <taxon>Cucujiformia</taxon>
        <taxon>Chrysomeloidea</taxon>
        <taxon>Chrysomelidae</taxon>
        <taxon>Bruchinae</taxon>
        <taxon>Bruchini</taxon>
        <taxon>Acanthoscelides</taxon>
    </lineage>
</organism>
<keyword evidence="3" id="KW-1185">Reference proteome</keyword>
<comment type="caution">
    <text evidence="2">The sequence shown here is derived from an EMBL/GenBank/DDBJ whole genome shotgun (WGS) entry which is preliminary data.</text>
</comment>
<dbReference type="EMBL" id="CAKOFQ010007693">
    <property type="protein sequence ID" value="CAH2006571.1"/>
    <property type="molecule type" value="Genomic_DNA"/>
</dbReference>
<dbReference type="AlphaFoldDB" id="A0A9P0Q106"/>
<protein>
    <submittedName>
        <fullName evidence="2">Uncharacterized protein</fullName>
    </submittedName>
</protein>
<dbReference type="Proteomes" id="UP001152888">
    <property type="component" value="Unassembled WGS sequence"/>
</dbReference>
<evidence type="ECO:0000313" key="2">
    <source>
        <dbReference type="EMBL" id="CAH2006571.1"/>
    </source>
</evidence>
<feature type="non-terminal residue" evidence="2">
    <location>
        <position position="113"/>
    </location>
</feature>
<accession>A0A9P0Q106</accession>